<organism evidence="1 2">
    <name type="scientific">Quillaja saponaria</name>
    <name type="common">Soap bark tree</name>
    <dbReference type="NCBI Taxonomy" id="32244"/>
    <lineage>
        <taxon>Eukaryota</taxon>
        <taxon>Viridiplantae</taxon>
        <taxon>Streptophyta</taxon>
        <taxon>Embryophyta</taxon>
        <taxon>Tracheophyta</taxon>
        <taxon>Spermatophyta</taxon>
        <taxon>Magnoliopsida</taxon>
        <taxon>eudicotyledons</taxon>
        <taxon>Gunneridae</taxon>
        <taxon>Pentapetalae</taxon>
        <taxon>rosids</taxon>
        <taxon>fabids</taxon>
        <taxon>Fabales</taxon>
        <taxon>Quillajaceae</taxon>
        <taxon>Quillaja</taxon>
    </lineage>
</organism>
<accession>A0AAD7PIX4</accession>
<comment type="caution">
    <text evidence="1">The sequence shown here is derived from an EMBL/GenBank/DDBJ whole genome shotgun (WGS) entry which is preliminary data.</text>
</comment>
<dbReference type="AlphaFoldDB" id="A0AAD7PIX4"/>
<proteinExistence type="predicted"/>
<gene>
    <name evidence="1" type="ORF">O6P43_023252</name>
</gene>
<dbReference type="InterPro" id="IPR045036">
    <property type="entry name" value="Spartin-like"/>
</dbReference>
<name>A0AAD7PIX4_QUISA</name>
<dbReference type="KEGG" id="qsa:O6P43_023252"/>
<dbReference type="GO" id="GO:0005886">
    <property type="term" value="C:plasma membrane"/>
    <property type="evidence" value="ECO:0007669"/>
    <property type="project" value="TreeGrafter"/>
</dbReference>
<reference evidence="1" key="1">
    <citation type="journal article" date="2023" name="Science">
        <title>Elucidation of the pathway for biosynthesis of saponin adjuvants from the soapbark tree.</title>
        <authorList>
            <person name="Reed J."/>
            <person name="Orme A."/>
            <person name="El-Demerdash A."/>
            <person name="Owen C."/>
            <person name="Martin L.B.B."/>
            <person name="Misra R.C."/>
            <person name="Kikuchi S."/>
            <person name="Rejzek M."/>
            <person name="Martin A.C."/>
            <person name="Harkess A."/>
            <person name="Leebens-Mack J."/>
            <person name="Louveau T."/>
            <person name="Stephenson M.J."/>
            <person name="Osbourn A."/>
        </authorList>
    </citation>
    <scope>NUCLEOTIDE SEQUENCE</scope>
    <source>
        <strain evidence="1">S10</strain>
    </source>
</reference>
<dbReference type="EMBL" id="JARAOO010000009">
    <property type="protein sequence ID" value="KAJ7956877.1"/>
    <property type="molecule type" value="Genomic_DNA"/>
</dbReference>
<keyword evidence="2" id="KW-1185">Reference proteome</keyword>
<protein>
    <submittedName>
        <fullName evidence="1">Uncharacterized protein</fullName>
    </submittedName>
</protein>
<sequence>MSSFKSRFSIHRSMSELLWQEGATLMLLDYDKKKRLRLIRDGDFTINLMVQAVTSILITVCDVGDFRWPLTKDSVVFQVGYRSFMFGLPGLLYGLQFPSNVNECKIDSMVTVFKKFGYYEDLKKDDLTGYPIPDNDAELWEKLRPRLEHPAHRILSQFGHVPGKSRFILPPIIDEISSGLLRATRLSAATKLIRDVIASGELKPVHIHTHIRAASSSSGKKVNNDSYPAFASVSVFTNIVDAVEIAWVKFFDMGRYLKEYNSPAPVDVQLDFKVWRLSQSGIAAFLHILGPYVEHAEKTKQ</sequence>
<dbReference type="Proteomes" id="UP001163823">
    <property type="component" value="Chromosome 9"/>
</dbReference>
<evidence type="ECO:0000313" key="2">
    <source>
        <dbReference type="Proteomes" id="UP001163823"/>
    </source>
</evidence>
<dbReference type="PANTHER" id="PTHR21068:SF49">
    <property type="entry name" value="SENESCENCE DOMAIN-CONTAINING PROTEIN"/>
    <property type="match status" value="1"/>
</dbReference>
<dbReference type="PANTHER" id="PTHR21068">
    <property type="entry name" value="SPARTIN"/>
    <property type="match status" value="1"/>
</dbReference>
<evidence type="ECO:0000313" key="1">
    <source>
        <dbReference type="EMBL" id="KAJ7956877.1"/>
    </source>
</evidence>